<name>A0A556U822_BAGYA</name>
<evidence type="ECO:0000313" key="2">
    <source>
        <dbReference type="Proteomes" id="UP000319801"/>
    </source>
</evidence>
<gene>
    <name evidence="1" type="ORF">Baya_9951</name>
</gene>
<accession>A0A556U822</accession>
<organism evidence="1 2">
    <name type="scientific">Bagarius yarrelli</name>
    <name type="common">Goonch</name>
    <name type="synonym">Bagrus yarrelli</name>
    <dbReference type="NCBI Taxonomy" id="175774"/>
    <lineage>
        <taxon>Eukaryota</taxon>
        <taxon>Metazoa</taxon>
        <taxon>Chordata</taxon>
        <taxon>Craniata</taxon>
        <taxon>Vertebrata</taxon>
        <taxon>Euteleostomi</taxon>
        <taxon>Actinopterygii</taxon>
        <taxon>Neopterygii</taxon>
        <taxon>Teleostei</taxon>
        <taxon>Ostariophysi</taxon>
        <taxon>Siluriformes</taxon>
        <taxon>Sisoridae</taxon>
        <taxon>Sisorinae</taxon>
        <taxon>Bagarius</taxon>
    </lineage>
</organism>
<reference evidence="1 2" key="1">
    <citation type="journal article" date="2019" name="Genome Biol. Evol.">
        <title>Whole-Genome Sequencing of the Giant Devil Catfish, Bagarius yarrelli.</title>
        <authorList>
            <person name="Jiang W."/>
            <person name="Lv Y."/>
            <person name="Cheng L."/>
            <person name="Yang K."/>
            <person name="Chao B."/>
            <person name="Wang X."/>
            <person name="Li Y."/>
            <person name="Pan X."/>
            <person name="You X."/>
            <person name="Zhang Y."/>
            <person name="Yang J."/>
            <person name="Li J."/>
            <person name="Zhang X."/>
            <person name="Liu S."/>
            <person name="Sun C."/>
            <person name="Yang J."/>
            <person name="Shi Q."/>
        </authorList>
    </citation>
    <scope>NUCLEOTIDE SEQUENCE [LARGE SCALE GENOMIC DNA]</scope>
    <source>
        <strain evidence="1">JWS20170419001</strain>
        <tissue evidence="1">Muscle</tissue>
    </source>
</reference>
<sequence>MLQLPSKCTPRTHTVLTHSMIDHTHQFRVGPWGRIACLAHNVIGSHPGECDCCAEPPPGTVALLFRPVDTLNAVREPRQNPGAILSGGFVLSSGSSASTKHQRTELAI</sequence>
<protein>
    <submittedName>
        <fullName evidence="1">Uncharacterized protein</fullName>
    </submittedName>
</protein>
<dbReference type="EMBL" id="VCAZ01000061">
    <property type="protein sequence ID" value="TSN86056.1"/>
    <property type="molecule type" value="Genomic_DNA"/>
</dbReference>
<comment type="caution">
    <text evidence="1">The sequence shown here is derived from an EMBL/GenBank/DDBJ whole genome shotgun (WGS) entry which is preliminary data.</text>
</comment>
<evidence type="ECO:0000313" key="1">
    <source>
        <dbReference type="EMBL" id="TSN86056.1"/>
    </source>
</evidence>
<dbReference type="AlphaFoldDB" id="A0A556U822"/>
<keyword evidence="2" id="KW-1185">Reference proteome</keyword>
<proteinExistence type="predicted"/>
<dbReference type="Proteomes" id="UP000319801">
    <property type="component" value="Unassembled WGS sequence"/>
</dbReference>